<dbReference type="Gene3D" id="3.40.50.1820">
    <property type="entry name" value="alpha/beta hydrolase"/>
    <property type="match status" value="1"/>
</dbReference>
<evidence type="ECO:0000259" key="1">
    <source>
        <dbReference type="Pfam" id="PF01738"/>
    </source>
</evidence>
<feature type="domain" description="Dienelactone hydrolase" evidence="1">
    <location>
        <begin position="29"/>
        <end position="277"/>
    </location>
</feature>
<name>A0A8H3ENZ9_9LECA</name>
<dbReference type="PANTHER" id="PTHR17630">
    <property type="entry name" value="DIENELACTONE HYDROLASE"/>
    <property type="match status" value="1"/>
</dbReference>
<comment type="caution">
    <text evidence="2">The sequence shown here is derived from an EMBL/GenBank/DDBJ whole genome shotgun (WGS) entry which is preliminary data.</text>
</comment>
<accession>A0A8H3ENZ9</accession>
<keyword evidence="3" id="KW-1185">Reference proteome</keyword>
<dbReference type="InterPro" id="IPR029058">
    <property type="entry name" value="AB_hydrolase_fold"/>
</dbReference>
<dbReference type="OrthoDB" id="17560at2759"/>
<evidence type="ECO:0000313" key="2">
    <source>
        <dbReference type="EMBL" id="CAF9910736.1"/>
    </source>
</evidence>
<dbReference type="Proteomes" id="UP000664534">
    <property type="component" value="Unassembled WGS sequence"/>
</dbReference>
<protein>
    <recommendedName>
        <fullName evidence="1">Dienelactone hydrolase domain-containing protein</fullName>
    </recommendedName>
</protein>
<sequence length="279" mass="30248">MSCPDCFTGSVHDHAEPTGQFETLYGWKTYVTGDANAKSAILYLPDAFGLKLVNNKLLADRYAAGTGCKVLIPDLLWQGGADPSYMDAVDTLLTPGGNFFTRLWCFFKIAPALIPFTIFGTAPKAYPEVLKYARAMRADLAPGAKLGVAGFCWGGYGSTNLCTEKATEGGSEPLIDAQFNGHPSQLKTPDMVVDAIAARVPYSCAVAQLDMRFTEKVAQEVEAAVRAKVGPAEENHYEFVIHKDCIHGFCVRATPGTPNMDGYHAATKQAIGWFNKYLK</sequence>
<dbReference type="SUPFAM" id="SSF53474">
    <property type="entry name" value="alpha/beta-Hydrolases"/>
    <property type="match status" value="1"/>
</dbReference>
<organism evidence="2 3">
    <name type="scientific">Imshaugia aleurites</name>
    <dbReference type="NCBI Taxonomy" id="172621"/>
    <lineage>
        <taxon>Eukaryota</taxon>
        <taxon>Fungi</taxon>
        <taxon>Dikarya</taxon>
        <taxon>Ascomycota</taxon>
        <taxon>Pezizomycotina</taxon>
        <taxon>Lecanoromycetes</taxon>
        <taxon>OSLEUM clade</taxon>
        <taxon>Lecanoromycetidae</taxon>
        <taxon>Lecanorales</taxon>
        <taxon>Lecanorineae</taxon>
        <taxon>Parmeliaceae</taxon>
        <taxon>Imshaugia</taxon>
    </lineage>
</organism>
<dbReference type="InterPro" id="IPR002925">
    <property type="entry name" value="Dienelactn_hydro"/>
</dbReference>
<proteinExistence type="predicted"/>
<reference evidence="2" key="1">
    <citation type="submission" date="2021-03" db="EMBL/GenBank/DDBJ databases">
        <authorList>
            <person name="Tagirdzhanova G."/>
        </authorList>
    </citation>
    <scope>NUCLEOTIDE SEQUENCE</scope>
</reference>
<dbReference type="PANTHER" id="PTHR17630:SF105">
    <property type="entry name" value="DIENELACTONE HYDROLASE FAMILY PROTEIN (AFU_ORTHOLOGUE AFUA_4G08790)"/>
    <property type="match status" value="1"/>
</dbReference>
<dbReference type="EMBL" id="CAJPDT010000007">
    <property type="protein sequence ID" value="CAF9910736.1"/>
    <property type="molecule type" value="Genomic_DNA"/>
</dbReference>
<evidence type="ECO:0000313" key="3">
    <source>
        <dbReference type="Proteomes" id="UP000664534"/>
    </source>
</evidence>
<dbReference type="AlphaFoldDB" id="A0A8H3ENZ9"/>
<dbReference type="Pfam" id="PF01738">
    <property type="entry name" value="DLH"/>
    <property type="match status" value="1"/>
</dbReference>
<dbReference type="GO" id="GO:0016787">
    <property type="term" value="F:hydrolase activity"/>
    <property type="evidence" value="ECO:0007669"/>
    <property type="project" value="InterPro"/>
</dbReference>
<gene>
    <name evidence="2" type="ORF">IMSHALPRED_009302</name>
</gene>